<proteinExistence type="inferred from homology"/>
<dbReference type="InterPro" id="IPR001853">
    <property type="entry name" value="DSBA-like_thioredoxin_dom"/>
</dbReference>
<dbReference type="InterPro" id="IPR013766">
    <property type="entry name" value="Thioredoxin_domain"/>
</dbReference>
<dbReference type="GO" id="GO:0016491">
    <property type="term" value="F:oxidoreductase activity"/>
    <property type="evidence" value="ECO:0007669"/>
    <property type="project" value="InterPro"/>
</dbReference>
<keyword evidence="5" id="KW-0574">Periplasm</keyword>
<protein>
    <recommendedName>
        <fullName evidence="3">Thiol:disulfide interchange protein DsbA</fullName>
    </recommendedName>
</protein>
<evidence type="ECO:0000256" key="7">
    <source>
        <dbReference type="ARBA" id="ARBA00023284"/>
    </source>
</evidence>
<dbReference type="Gene3D" id="3.40.30.10">
    <property type="entry name" value="Glutaredoxin"/>
    <property type="match status" value="1"/>
</dbReference>
<dbReference type="InterPro" id="IPR050824">
    <property type="entry name" value="Thiol_disulfide_DsbA"/>
</dbReference>
<dbReference type="CDD" id="cd03019">
    <property type="entry name" value="DsbA_DsbA"/>
    <property type="match status" value="1"/>
</dbReference>
<dbReference type="InterPro" id="IPR036249">
    <property type="entry name" value="Thioredoxin-like_sf"/>
</dbReference>
<feature type="domain" description="Thioredoxin" evidence="8">
    <location>
        <begin position="25"/>
        <end position="223"/>
    </location>
</feature>
<evidence type="ECO:0000256" key="6">
    <source>
        <dbReference type="ARBA" id="ARBA00023157"/>
    </source>
</evidence>
<reference evidence="9" key="1">
    <citation type="submission" date="2018-06" db="EMBL/GenBank/DDBJ databases">
        <authorList>
            <person name="Zhirakovskaya E."/>
        </authorList>
    </citation>
    <scope>NUCLEOTIDE SEQUENCE</scope>
</reference>
<keyword evidence="7" id="KW-0676">Redox-active center</keyword>
<organism evidence="9">
    <name type="scientific">hydrothermal vent metagenome</name>
    <dbReference type="NCBI Taxonomy" id="652676"/>
    <lineage>
        <taxon>unclassified sequences</taxon>
        <taxon>metagenomes</taxon>
        <taxon>ecological metagenomes</taxon>
    </lineage>
</organism>
<evidence type="ECO:0000256" key="2">
    <source>
        <dbReference type="ARBA" id="ARBA00005791"/>
    </source>
</evidence>
<comment type="similarity">
    <text evidence="2">Belongs to the thioredoxin family. DsbA subfamily.</text>
</comment>
<dbReference type="AlphaFoldDB" id="A0A3B0YMN0"/>
<keyword evidence="6" id="KW-1015">Disulfide bond</keyword>
<evidence type="ECO:0000256" key="4">
    <source>
        <dbReference type="ARBA" id="ARBA00022729"/>
    </source>
</evidence>
<evidence type="ECO:0000256" key="1">
    <source>
        <dbReference type="ARBA" id="ARBA00004418"/>
    </source>
</evidence>
<evidence type="ECO:0000313" key="9">
    <source>
        <dbReference type="EMBL" id="VAW69636.1"/>
    </source>
</evidence>
<dbReference type="InterPro" id="IPR023205">
    <property type="entry name" value="DsbA/DsbL"/>
</dbReference>
<dbReference type="EMBL" id="UOFJ01000450">
    <property type="protein sequence ID" value="VAW69636.1"/>
    <property type="molecule type" value="Genomic_DNA"/>
</dbReference>
<dbReference type="GO" id="GO:0042597">
    <property type="term" value="C:periplasmic space"/>
    <property type="evidence" value="ECO:0007669"/>
    <property type="project" value="UniProtKB-SubCell"/>
</dbReference>
<name>A0A3B0YMN0_9ZZZZ</name>
<accession>A0A3B0YMN0</accession>
<dbReference type="SUPFAM" id="SSF52833">
    <property type="entry name" value="Thioredoxin-like"/>
    <property type="match status" value="1"/>
</dbReference>
<dbReference type="PANTHER" id="PTHR35891:SF3">
    <property type="entry name" value="THIOL:DISULFIDE INTERCHANGE PROTEIN DSBL"/>
    <property type="match status" value="1"/>
</dbReference>
<evidence type="ECO:0000256" key="5">
    <source>
        <dbReference type="ARBA" id="ARBA00022764"/>
    </source>
</evidence>
<evidence type="ECO:0000259" key="8">
    <source>
        <dbReference type="PROSITE" id="PS51352"/>
    </source>
</evidence>
<dbReference type="PANTHER" id="PTHR35891">
    <property type="entry name" value="THIOL:DISULFIDE INTERCHANGE PROTEIN DSBA"/>
    <property type="match status" value="1"/>
</dbReference>
<comment type="subcellular location">
    <subcellularLocation>
        <location evidence="1">Periplasm</location>
    </subcellularLocation>
</comment>
<dbReference type="Pfam" id="PF01323">
    <property type="entry name" value="DSBA"/>
    <property type="match status" value="1"/>
</dbReference>
<evidence type="ECO:0000256" key="3">
    <source>
        <dbReference type="ARBA" id="ARBA00013831"/>
    </source>
</evidence>
<gene>
    <name evidence="9" type="ORF">MNBD_GAMMA10-1021</name>
</gene>
<dbReference type="PROSITE" id="PS51352">
    <property type="entry name" value="THIOREDOXIN_2"/>
    <property type="match status" value="1"/>
</dbReference>
<sequence>MYTRLCSVIAVLFFSVSMLQAENVAKTGATKTDAEKTAAVKSEFHENLHYKRVPVAQPTQSAKDRIEVVEMFFYACPHCNKLDPTLDEWVKTKAQDVDFMRVPAIIGPTWAIQAKAFYVAEALGLGDDIRKKLFKSIHEDGKQYYNEYSMMTFFTEQGVDRDRFIKLYESEDVLEKSSMAREKTVRYGIRGVPAIIVNGKYFTATYFTRDHKELMDVVDFLIDKERKDLLASAQSPVNKASK</sequence>
<keyword evidence="4" id="KW-0732">Signal</keyword>